<dbReference type="OrthoDB" id="9794601at2"/>
<accession>A0A286A9S2</accession>
<dbReference type="GO" id="GO:0008107">
    <property type="term" value="F:galactoside 2-alpha-L-fucosyltransferase activity"/>
    <property type="evidence" value="ECO:0007669"/>
    <property type="project" value="InterPro"/>
</dbReference>
<dbReference type="RefSeq" id="WP_097132925.1">
    <property type="nucleotide sequence ID" value="NZ_OCMT01000003.1"/>
</dbReference>
<dbReference type="CDD" id="cd11301">
    <property type="entry name" value="Fut1_Fut2_like"/>
    <property type="match status" value="1"/>
</dbReference>
<name>A0A286A9S2_9SPHI</name>
<organism evidence="3 4">
    <name type="scientific">Pedobacter xixiisoli</name>
    <dbReference type="NCBI Taxonomy" id="1476464"/>
    <lineage>
        <taxon>Bacteria</taxon>
        <taxon>Pseudomonadati</taxon>
        <taxon>Bacteroidota</taxon>
        <taxon>Sphingobacteriia</taxon>
        <taxon>Sphingobacteriales</taxon>
        <taxon>Sphingobacteriaceae</taxon>
        <taxon>Pedobacter</taxon>
    </lineage>
</organism>
<evidence type="ECO:0000313" key="4">
    <source>
        <dbReference type="Proteomes" id="UP000219281"/>
    </source>
</evidence>
<dbReference type="Proteomes" id="UP000219281">
    <property type="component" value="Unassembled WGS sequence"/>
</dbReference>
<dbReference type="GO" id="GO:0005975">
    <property type="term" value="P:carbohydrate metabolic process"/>
    <property type="evidence" value="ECO:0007669"/>
    <property type="project" value="InterPro"/>
</dbReference>
<reference evidence="4" key="1">
    <citation type="submission" date="2017-09" db="EMBL/GenBank/DDBJ databases">
        <authorList>
            <person name="Varghese N."/>
            <person name="Submissions S."/>
        </authorList>
    </citation>
    <scope>NUCLEOTIDE SEQUENCE [LARGE SCALE GENOMIC DNA]</scope>
    <source>
        <strain evidence="4">CGMCC 1.12803</strain>
    </source>
</reference>
<sequence length="277" mass="32475">MIGVKLHGRLGNQLFQYAFIYTAAAKLGTTFYLDESIDRFLVSRYFEIKEKPIAIFRRFIFNLSGIKRLLEKPKIQFFESLKRRYQLSTTLIDGKQFPKAECLKIKEQTLFEGFFQSEKYFETEKQALKNLLSIKPKYIKLFKQYVKQLVKEKTMVTIHVRRGDYLTANWQLTSSYYHQAIAKIHHPNNFYVFITDDRDFVAKEFADITPQHISSASEIIDLQFLINADINILSNSSFSWWGAYLNKNNAQTIAPALWLGQSEVYPNSILCSNWQLI</sequence>
<keyword evidence="4" id="KW-1185">Reference proteome</keyword>
<dbReference type="EMBL" id="OCMT01000003">
    <property type="protein sequence ID" value="SOD18654.1"/>
    <property type="molecule type" value="Genomic_DNA"/>
</dbReference>
<dbReference type="GO" id="GO:0016020">
    <property type="term" value="C:membrane"/>
    <property type="evidence" value="ECO:0007669"/>
    <property type="project" value="InterPro"/>
</dbReference>
<protein>
    <submittedName>
        <fullName evidence="3">Glycosyl transferase family 11</fullName>
    </submittedName>
</protein>
<evidence type="ECO:0000256" key="1">
    <source>
        <dbReference type="ARBA" id="ARBA00022676"/>
    </source>
</evidence>
<dbReference type="AlphaFoldDB" id="A0A286A9S2"/>
<keyword evidence="2 3" id="KW-0808">Transferase</keyword>
<dbReference type="PANTHER" id="PTHR11927:SF9">
    <property type="entry name" value="L-FUCOSYLTRANSFERASE"/>
    <property type="match status" value="1"/>
</dbReference>
<evidence type="ECO:0000256" key="2">
    <source>
        <dbReference type="ARBA" id="ARBA00022679"/>
    </source>
</evidence>
<gene>
    <name evidence="3" type="ORF">SAMN06297358_3117</name>
</gene>
<proteinExistence type="predicted"/>
<dbReference type="PANTHER" id="PTHR11927">
    <property type="entry name" value="GALACTOSIDE 2-L-FUCOSYLTRANSFERASE"/>
    <property type="match status" value="1"/>
</dbReference>
<dbReference type="InterPro" id="IPR002516">
    <property type="entry name" value="Glyco_trans_11"/>
</dbReference>
<evidence type="ECO:0000313" key="3">
    <source>
        <dbReference type="EMBL" id="SOD18654.1"/>
    </source>
</evidence>
<dbReference type="Pfam" id="PF01531">
    <property type="entry name" value="Glyco_transf_11"/>
    <property type="match status" value="1"/>
</dbReference>
<keyword evidence="1" id="KW-0328">Glycosyltransferase</keyword>